<proteinExistence type="predicted"/>
<dbReference type="STRING" id="590652.BST39_05010"/>
<name>A0A1X0IFB9_9MYCO</name>
<organism evidence="1 2">
    <name type="scientific">Mycobacterium paraseoulense</name>
    <dbReference type="NCBI Taxonomy" id="590652"/>
    <lineage>
        <taxon>Bacteria</taxon>
        <taxon>Bacillati</taxon>
        <taxon>Actinomycetota</taxon>
        <taxon>Actinomycetes</taxon>
        <taxon>Mycobacteriales</taxon>
        <taxon>Mycobacteriaceae</taxon>
        <taxon>Mycobacterium</taxon>
    </lineage>
</organism>
<sequence>MNGQPVSMFLFMRRPDDTVIGYPMTGTPRDGAIEFTTYRRAAKARYLAADDRVCVVIVNYDDPAEGVALWGRSRLIDPTAFIPARPKAGPTEVPDAVIDTVRERLQDGKRVVYRIEVDQSRPSRRVVAANAEA</sequence>
<dbReference type="EMBL" id="MVIE01000004">
    <property type="protein sequence ID" value="ORB45560.1"/>
    <property type="molecule type" value="Genomic_DNA"/>
</dbReference>
<gene>
    <name evidence="1" type="ORF">BST39_05010</name>
</gene>
<dbReference type="InterPro" id="IPR012349">
    <property type="entry name" value="Split_barrel_FMN-bd"/>
</dbReference>
<evidence type="ECO:0000313" key="1">
    <source>
        <dbReference type="EMBL" id="ORB45560.1"/>
    </source>
</evidence>
<keyword evidence="2" id="KW-1185">Reference proteome</keyword>
<protein>
    <submittedName>
        <fullName evidence="1">Uncharacterized protein</fullName>
    </submittedName>
</protein>
<dbReference type="SUPFAM" id="SSF50475">
    <property type="entry name" value="FMN-binding split barrel"/>
    <property type="match status" value="1"/>
</dbReference>
<comment type="caution">
    <text evidence="1">The sequence shown here is derived from an EMBL/GenBank/DDBJ whole genome shotgun (WGS) entry which is preliminary data.</text>
</comment>
<evidence type="ECO:0000313" key="2">
    <source>
        <dbReference type="Proteomes" id="UP000192513"/>
    </source>
</evidence>
<dbReference type="Gene3D" id="2.30.110.10">
    <property type="entry name" value="Electron Transport, Fmn-binding Protein, Chain A"/>
    <property type="match status" value="1"/>
</dbReference>
<accession>A0A1X0IFB9</accession>
<dbReference type="AlphaFoldDB" id="A0A1X0IFB9"/>
<dbReference type="Proteomes" id="UP000192513">
    <property type="component" value="Unassembled WGS sequence"/>
</dbReference>
<reference evidence="1 2" key="1">
    <citation type="submission" date="2017-02" db="EMBL/GenBank/DDBJ databases">
        <title>The new phylogeny of genus Mycobacterium.</title>
        <authorList>
            <person name="Tortoli E."/>
            <person name="Trovato A."/>
            <person name="Cirillo D.M."/>
        </authorList>
    </citation>
    <scope>NUCLEOTIDE SEQUENCE [LARGE SCALE GENOMIC DNA]</scope>
    <source>
        <strain evidence="1 2">DSM 45000</strain>
    </source>
</reference>